<dbReference type="InterPro" id="IPR039426">
    <property type="entry name" value="TonB-dep_rcpt-like"/>
</dbReference>
<dbReference type="GO" id="GO:0015344">
    <property type="term" value="F:siderophore uptake transmembrane transporter activity"/>
    <property type="evidence" value="ECO:0007669"/>
    <property type="project" value="TreeGrafter"/>
</dbReference>
<comment type="subcellular location">
    <subcellularLocation>
        <location evidence="1 14">Cell outer membrane</location>
        <topology evidence="1 14">Multi-pass membrane protein</topology>
    </subcellularLocation>
</comment>
<dbReference type="Pfam" id="PF07715">
    <property type="entry name" value="Plug"/>
    <property type="match status" value="1"/>
</dbReference>
<dbReference type="STRING" id="1120919.GCA_000429165_02949"/>
<evidence type="ECO:0000256" key="15">
    <source>
        <dbReference type="RuleBase" id="RU003357"/>
    </source>
</evidence>
<evidence type="ECO:0000256" key="8">
    <source>
        <dbReference type="ARBA" id="ARBA00023004"/>
    </source>
</evidence>
<evidence type="ECO:0000256" key="14">
    <source>
        <dbReference type="PROSITE-ProRule" id="PRU01360"/>
    </source>
</evidence>
<dbReference type="SUPFAM" id="SSF56935">
    <property type="entry name" value="Porins"/>
    <property type="match status" value="1"/>
</dbReference>
<keyword evidence="13 14" id="KW-0998">Cell outer membrane</keyword>
<accession>A0A511XDC7</accession>
<dbReference type="Pfam" id="PF00593">
    <property type="entry name" value="TonB_dep_Rec_b-barrel"/>
    <property type="match status" value="1"/>
</dbReference>
<keyword evidence="11 14" id="KW-0472">Membrane</keyword>
<keyword evidence="3 14" id="KW-0813">Transport</keyword>
<dbReference type="InterPro" id="IPR037066">
    <property type="entry name" value="Plug_dom_sf"/>
</dbReference>
<keyword evidence="5" id="KW-0410">Iron transport</keyword>
<dbReference type="CDD" id="cd01347">
    <property type="entry name" value="ligand_gated_channel"/>
    <property type="match status" value="1"/>
</dbReference>
<dbReference type="PANTHER" id="PTHR32552">
    <property type="entry name" value="FERRICHROME IRON RECEPTOR-RELATED"/>
    <property type="match status" value="1"/>
</dbReference>
<feature type="domain" description="TonB-dependent receptor-like beta-barrel" evidence="18">
    <location>
        <begin position="289"/>
        <end position="719"/>
    </location>
</feature>
<dbReference type="FunFam" id="2.170.130.10:FF:000001">
    <property type="entry name" value="Catecholate siderophore TonB-dependent receptor"/>
    <property type="match status" value="1"/>
</dbReference>
<dbReference type="NCBIfam" id="TIGR01783">
    <property type="entry name" value="TonB-siderophor"/>
    <property type="match status" value="1"/>
</dbReference>
<evidence type="ECO:0000313" key="20">
    <source>
        <dbReference type="EMBL" id="GEN60891.1"/>
    </source>
</evidence>
<evidence type="ECO:0000256" key="7">
    <source>
        <dbReference type="ARBA" id="ARBA00022729"/>
    </source>
</evidence>
<dbReference type="GO" id="GO:0015891">
    <property type="term" value="P:siderophore transport"/>
    <property type="evidence" value="ECO:0007669"/>
    <property type="project" value="InterPro"/>
</dbReference>
<evidence type="ECO:0000256" key="2">
    <source>
        <dbReference type="ARBA" id="ARBA00009810"/>
    </source>
</evidence>
<comment type="caution">
    <text evidence="20">The sequence shown here is derived from an EMBL/GenBank/DDBJ whole genome shotgun (WGS) entry which is preliminary data.</text>
</comment>
<keyword evidence="8" id="KW-0408">Iron</keyword>
<evidence type="ECO:0000256" key="4">
    <source>
        <dbReference type="ARBA" id="ARBA00022452"/>
    </source>
</evidence>
<evidence type="ECO:0000256" key="16">
    <source>
        <dbReference type="SAM" id="MobiDB-lite"/>
    </source>
</evidence>
<dbReference type="Gene3D" id="2.40.170.20">
    <property type="entry name" value="TonB-dependent receptor, beta-barrel domain"/>
    <property type="match status" value="1"/>
</dbReference>
<evidence type="ECO:0000256" key="11">
    <source>
        <dbReference type="ARBA" id="ARBA00023136"/>
    </source>
</evidence>
<organism evidence="20 21">
    <name type="scientific">Acetobacter nitrogenifigens DSM 23921 = NBRC 105050</name>
    <dbReference type="NCBI Taxonomy" id="1120919"/>
    <lineage>
        <taxon>Bacteria</taxon>
        <taxon>Pseudomonadati</taxon>
        <taxon>Pseudomonadota</taxon>
        <taxon>Alphaproteobacteria</taxon>
        <taxon>Acetobacterales</taxon>
        <taxon>Acetobacteraceae</taxon>
        <taxon>Acetobacter</taxon>
    </lineage>
</organism>
<keyword evidence="7 17" id="KW-0732">Signal</keyword>
<evidence type="ECO:0000256" key="1">
    <source>
        <dbReference type="ARBA" id="ARBA00004571"/>
    </source>
</evidence>
<dbReference type="PANTHER" id="PTHR32552:SF68">
    <property type="entry name" value="FERRICHROME OUTER MEMBRANE TRANSPORTER_PHAGE RECEPTOR"/>
    <property type="match status" value="1"/>
</dbReference>
<dbReference type="Proteomes" id="UP000321635">
    <property type="component" value="Unassembled WGS sequence"/>
</dbReference>
<evidence type="ECO:0000259" key="19">
    <source>
        <dbReference type="Pfam" id="PF07715"/>
    </source>
</evidence>
<dbReference type="FunFam" id="2.40.170.20:FF:000005">
    <property type="entry name" value="TonB-dependent siderophore receptor"/>
    <property type="match status" value="1"/>
</dbReference>
<keyword evidence="9" id="KW-0406">Ion transport</keyword>
<evidence type="ECO:0000259" key="18">
    <source>
        <dbReference type="Pfam" id="PF00593"/>
    </source>
</evidence>
<dbReference type="InterPro" id="IPR012910">
    <property type="entry name" value="Plug_dom"/>
</dbReference>
<evidence type="ECO:0000256" key="10">
    <source>
        <dbReference type="ARBA" id="ARBA00023077"/>
    </source>
</evidence>
<keyword evidence="21" id="KW-1185">Reference proteome</keyword>
<evidence type="ECO:0000256" key="9">
    <source>
        <dbReference type="ARBA" id="ARBA00023065"/>
    </source>
</evidence>
<evidence type="ECO:0000313" key="21">
    <source>
        <dbReference type="Proteomes" id="UP000321635"/>
    </source>
</evidence>
<dbReference type="AlphaFoldDB" id="A0A511XDC7"/>
<sequence>MLALRFSLHVKTVQKFLLSSAAMTGLMAGHAQASHVGYVRARAPQQVVGKTAAPLSPSGTSSKTSRPPLHGVPAVAKPENINVLGRRMVATNASAGTKTDTPLLETTQSVSVVTRAFMTERLVQSIGEALRYARGVNPDTYGADSRFDWIRIRGFDVTTYGMYLDGMRLTAGTTGPVQEQYGLDRVEVLNGPSSVLYGQAAPGGLVNMVSKKPSSTPYHELQFVAGSWARYQGQFDMTGSIPGTGGSVDGRVVGLVRDADTQVRYVKDNRIYVAPSFTWHITPKDDFTFLSSYLHDHTSGDQFYPAYGTALYNPNGKLSTSSFLGSPDLDKWDRNQYAIGFLYEHRFNSNWRFQQSFRYLGLDLNWSQAYSTSLSADMIHINRLAFREVASGQLYTSDSRLVGHIHTRPVDQTVLLGFDYSRYDLAQDYGYTTGTQLNIFNPVYTIQPAIKMTTHIVQQSEQKGLYFQDQIKITDRILVNLGGRYDWTNTATLTTTSSSAVTSGQNNGVFTYRGGIGYLFPFGLMAYASYARSFQPVTGVNFYGQAFKPTYGKQVEVGAKYQPKDKSSFLTASLFDLTQTNVSQTDPSNALNTIQTGEIRVKGFETSANVSLGSGFDLVFAYTYLDPVIRKSTIGQNGKRPTLIPRNTVSLWGDYQMQPGLAPALTGLGVGMGMRYIGNIEGDNNDTFATPAVTLFDAAVHYDFGRSNRWRIGLNINNLFDKTYVASCSGTTTCYYGQRRQVLGSVRASW</sequence>
<dbReference type="InterPro" id="IPR036942">
    <property type="entry name" value="Beta-barrel_TonB_sf"/>
</dbReference>
<dbReference type="RefSeq" id="WP_218030318.1">
    <property type="nucleotide sequence ID" value="NZ_BJYF01000022.1"/>
</dbReference>
<comment type="similarity">
    <text evidence="2 14 15">Belongs to the TonB-dependent receptor family.</text>
</comment>
<evidence type="ECO:0000256" key="3">
    <source>
        <dbReference type="ARBA" id="ARBA00022448"/>
    </source>
</evidence>
<dbReference type="PROSITE" id="PS52016">
    <property type="entry name" value="TONB_DEPENDENT_REC_3"/>
    <property type="match status" value="1"/>
</dbReference>
<dbReference type="GO" id="GO:0038023">
    <property type="term" value="F:signaling receptor activity"/>
    <property type="evidence" value="ECO:0007669"/>
    <property type="project" value="InterPro"/>
</dbReference>
<feature type="region of interest" description="Disordered" evidence="16">
    <location>
        <begin position="49"/>
        <end position="76"/>
    </location>
</feature>
<dbReference type="InterPro" id="IPR000531">
    <property type="entry name" value="Beta-barrel_TonB"/>
</dbReference>
<evidence type="ECO:0000256" key="13">
    <source>
        <dbReference type="ARBA" id="ARBA00023237"/>
    </source>
</evidence>
<protein>
    <submittedName>
        <fullName evidence="20">Ligand-gated channel</fullName>
    </submittedName>
</protein>
<dbReference type="InterPro" id="IPR010105">
    <property type="entry name" value="TonB_sidphr_rcpt"/>
</dbReference>
<dbReference type="Gene3D" id="2.170.130.10">
    <property type="entry name" value="TonB-dependent receptor, plug domain"/>
    <property type="match status" value="1"/>
</dbReference>
<dbReference type="EMBL" id="BJYF01000022">
    <property type="protein sequence ID" value="GEN60891.1"/>
    <property type="molecule type" value="Genomic_DNA"/>
</dbReference>
<keyword evidence="4 14" id="KW-1134">Transmembrane beta strand</keyword>
<evidence type="ECO:0000256" key="12">
    <source>
        <dbReference type="ARBA" id="ARBA00023170"/>
    </source>
</evidence>
<keyword evidence="12" id="KW-0675">Receptor</keyword>
<gene>
    <name evidence="20" type="primary">bfrF</name>
    <name evidence="20" type="ORF">ANI02nite_27750</name>
</gene>
<keyword evidence="10 15" id="KW-0798">TonB box</keyword>
<reference evidence="20 21" key="1">
    <citation type="submission" date="2019-07" db="EMBL/GenBank/DDBJ databases">
        <title>Whole genome shotgun sequence of Acetobacter nitrogenifigens NBRC 105050.</title>
        <authorList>
            <person name="Hosoyama A."/>
            <person name="Uohara A."/>
            <person name="Ohji S."/>
            <person name="Ichikawa N."/>
        </authorList>
    </citation>
    <scope>NUCLEOTIDE SEQUENCE [LARGE SCALE GENOMIC DNA]</scope>
    <source>
        <strain evidence="20 21">NBRC 105050</strain>
    </source>
</reference>
<feature type="domain" description="TonB-dependent receptor plug" evidence="19">
    <location>
        <begin position="103"/>
        <end position="204"/>
    </location>
</feature>
<evidence type="ECO:0000256" key="6">
    <source>
        <dbReference type="ARBA" id="ARBA00022692"/>
    </source>
</evidence>
<name>A0A511XDC7_9PROT</name>
<evidence type="ECO:0000256" key="17">
    <source>
        <dbReference type="SAM" id="SignalP"/>
    </source>
</evidence>
<feature type="signal peptide" evidence="17">
    <location>
        <begin position="1"/>
        <end position="33"/>
    </location>
</feature>
<evidence type="ECO:0000256" key="5">
    <source>
        <dbReference type="ARBA" id="ARBA00022496"/>
    </source>
</evidence>
<feature type="chain" id="PRO_5021991218" evidence="17">
    <location>
        <begin position="34"/>
        <end position="750"/>
    </location>
</feature>
<dbReference type="GO" id="GO:0009279">
    <property type="term" value="C:cell outer membrane"/>
    <property type="evidence" value="ECO:0007669"/>
    <property type="project" value="UniProtKB-SubCell"/>
</dbReference>
<keyword evidence="6 14" id="KW-0812">Transmembrane</keyword>
<proteinExistence type="inferred from homology"/>